<sequence length="75" mass="8566">MKSPSIPLLQRGRRGIREVTVSNRKFAADGMVGRLARWLRLAGFDTVYVNSSRPSDILGLARREDRFILTRSTYL</sequence>
<reference evidence="2 3" key="1">
    <citation type="submission" date="2017-09" db="EMBL/GenBank/DDBJ databases">
        <title>Depth-based differentiation of microbial function through sediment-hosted aquifers and enrichment of novel symbionts in the deep terrestrial subsurface.</title>
        <authorList>
            <person name="Probst A.J."/>
            <person name="Ladd B."/>
            <person name="Jarett J.K."/>
            <person name="Geller-Mcgrath D.E."/>
            <person name="Sieber C.M."/>
            <person name="Emerson J.B."/>
            <person name="Anantharaman K."/>
            <person name="Thomas B.C."/>
            <person name="Malmstrom R."/>
            <person name="Stieglmeier M."/>
            <person name="Klingl A."/>
            <person name="Woyke T."/>
            <person name="Ryan C.M."/>
            <person name="Banfield J.F."/>
        </authorList>
    </citation>
    <scope>NUCLEOTIDE SEQUENCE [LARGE SCALE GENOMIC DNA]</scope>
    <source>
        <strain evidence="2">CG23_combo_of_CG06-09_8_20_14_all_48_7</strain>
    </source>
</reference>
<organism evidence="2 3">
    <name type="scientific">bacterium (Candidatus Ratteibacteria) CG23_combo_of_CG06-09_8_20_14_all_48_7</name>
    <dbReference type="NCBI Taxonomy" id="2014292"/>
    <lineage>
        <taxon>Bacteria</taxon>
        <taxon>Candidatus Ratteibacteria</taxon>
    </lineage>
</organism>
<dbReference type="EMBL" id="PCRF01000118">
    <property type="protein sequence ID" value="PIP16394.1"/>
    <property type="molecule type" value="Genomic_DNA"/>
</dbReference>
<dbReference type="AlphaFoldDB" id="A0A2G9YB09"/>
<dbReference type="Pfam" id="PF01927">
    <property type="entry name" value="Mut7-C"/>
    <property type="match status" value="1"/>
</dbReference>
<gene>
    <name evidence="2" type="ORF">COX46_02490</name>
</gene>
<evidence type="ECO:0000313" key="3">
    <source>
        <dbReference type="Proteomes" id="UP000230392"/>
    </source>
</evidence>
<feature type="domain" description="Mut7-C RNAse" evidence="1">
    <location>
        <begin position="25"/>
        <end position="74"/>
    </location>
</feature>
<dbReference type="Proteomes" id="UP000230392">
    <property type="component" value="Unassembled WGS sequence"/>
</dbReference>
<dbReference type="PANTHER" id="PTHR39081:SF1">
    <property type="entry name" value="MUT7-C RNASE DOMAIN-CONTAINING PROTEIN"/>
    <property type="match status" value="1"/>
</dbReference>
<evidence type="ECO:0000313" key="2">
    <source>
        <dbReference type="EMBL" id="PIP16394.1"/>
    </source>
</evidence>
<accession>A0A2G9YB09</accession>
<dbReference type="InterPro" id="IPR002782">
    <property type="entry name" value="Mut7-C_RNAse_dom"/>
</dbReference>
<name>A0A2G9YB09_9BACT</name>
<comment type="caution">
    <text evidence="2">The sequence shown here is derived from an EMBL/GenBank/DDBJ whole genome shotgun (WGS) entry which is preliminary data.</text>
</comment>
<proteinExistence type="predicted"/>
<protein>
    <recommendedName>
        <fullName evidence="1">Mut7-C RNAse domain-containing protein</fullName>
    </recommendedName>
</protein>
<feature type="non-terminal residue" evidence="2">
    <location>
        <position position="75"/>
    </location>
</feature>
<evidence type="ECO:0000259" key="1">
    <source>
        <dbReference type="Pfam" id="PF01927"/>
    </source>
</evidence>
<dbReference type="PANTHER" id="PTHR39081">
    <property type="entry name" value="MUT7-C DOMAIN-CONTAINING PROTEIN"/>
    <property type="match status" value="1"/>
</dbReference>